<dbReference type="SMART" id="SM00456">
    <property type="entry name" value="WW"/>
    <property type="match status" value="2"/>
</dbReference>
<reference evidence="4" key="1">
    <citation type="submission" date="2022-10" db="EMBL/GenBank/DDBJ databases">
        <title>Tapping the CABI collections for fungal endophytes: first genome assemblies for Collariella, Neodidymelliopsis, Ascochyta clinopodiicola, Didymella pomorum, Didymosphaeria variabile, Neocosmospora piperis and Neocucurbitaria cava.</title>
        <authorList>
            <person name="Hill R."/>
        </authorList>
    </citation>
    <scope>NUCLEOTIDE SEQUENCE</scope>
    <source>
        <strain evidence="4">IMI 360193</strain>
    </source>
</reference>
<feature type="region of interest" description="Disordered" evidence="2">
    <location>
        <begin position="100"/>
        <end position="139"/>
    </location>
</feature>
<feature type="compositionally biased region" description="Pro residues" evidence="2">
    <location>
        <begin position="53"/>
        <end position="68"/>
    </location>
</feature>
<name>A0A9W9BUD2_9PLEO</name>
<dbReference type="EMBL" id="JAPEUV010000233">
    <property type="protein sequence ID" value="KAJ4330048.1"/>
    <property type="molecule type" value="Genomic_DNA"/>
</dbReference>
<dbReference type="SUPFAM" id="SSF51045">
    <property type="entry name" value="WW domain"/>
    <property type="match status" value="2"/>
</dbReference>
<dbReference type="InterPro" id="IPR036517">
    <property type="entry name" value="FF_domain_sf"/>
</dbReference>
<sequence>MSDLPTRPPAPAPPLPAGWTEHKAPSGHTYYFNKQTKKSTYTRPVAEILQSQPTPPPATPSPYIPPPHNTTYNAPPAQPAFDPQRQIQDLIFGGAPRQAFQNAGQQRGGHRGGFGGGRNNFSERRREKDDKPKHRNDIPNCAPWVLVKTRFGRRFVWNKETNESFWKFPPDVMKAVVEHDRKQREKKERRERGEPSDVEDEEDTAMADIEAELAAGEEEVEIVEVDGEEGMENDEEYEEVEVTDDEGEGAESASKRQRTEERGGDQAQAAEDDDLAWQLAQMEEMEMGGGYDEEYVEEYEEEEPALTEEDCKALFKELLDDTRISPYTPWDKILEDGILYDDERYKALPNMKARKECFDEWARDKMQYLKEEKAKQQKRDPRIPYLSFLDRFATPKLYWPEFKRKYKKEPEMKDMKLSDKDKEKLYRDHIKRVGMRQSDLKSDLSALLRAQPLASLNRSTTIDTLPPTILTDLKYISLPASTREPLVETYISTLPAAPEGAAASAEEDAELVKKRAERERREKALAERERRVQSEKRKQERDLAYGKGRLREEEEEIQRALQVGKDGLRKHLEE</sequence>
<feature type="compositionally biased region" description="Basic and acidic residues" evidence="2">
    <location>
        <begin position="522"/>
        <end position="552"/>
    </location>
</feature>
<dbReference type="AlphaFoldDB" id="A0A9W9BUD2"/>
<keyword evidence="5" id="KW-1185">Reference proteome</keyword>
<protein>
    <recommendedName>
        <fullName evidence="3">WW domain-containing protein</fullName>
    </recommendedName>
</protein>
<feature type="region of interest" description="Disordered" evidence="2">
    <location>
        <begin position="1"/>
        <end position="81"/>
    </location>
</feature>
<dbReference type="CDD" id="cd00201">
    <property type="entry name" value="WW"/>
    <property type="match status" value="1"/>
</dbReference>
<dbReference type="Gene3D" id="1.10.10.440">
    <property type="entry name" value="FF domain"/>
    <property type="match status" value="2"/>
</dbReference>
<dbReference type="SUPFAM" id="SSF81698">
    <property type="entry name" value="FF domain"/>
    <property type="match status" value="1"/>
</dbReference>
<dbReference type="GO" id="GO:0070063">
    <property type="term" value="F:RNA polymerase binding"/>
    <property type="evidence" value="ECO:0007669"/>
    <property type="project" value="InterPro"/>
</dbReference>
<dbReference type="InterPro" id="IPR002713">
    <property type="entry name" value="FF_domain"/>
</dbReference>
<gene>
    <name evidence="4" type="ORF">N0V87_010342</name>
</gene>
<dbReference type="PROSITE" id="PS50020">
    <property type="entry name" value="WW_DOMAIN_2"/>
    <property type="match status" value="2"/>
</dbReference>
<dbReference type="Pfam" id="PF01846">
    <property type="entry name" value="FF"/>
    <property type="match status" value="1"/>
</dbReference>
<evidence type="ECO:0000259" key="3">
    <source>
        <dbReference type="PROSITE" id="PS50020"/>
    </source>
</evidence>
<feature type="domain" description="WW" evidence="3">
    <location>
        <begin position="138"/>
        <end position="171"/>
    </location>
</feature>
<dbReference type="PROSITE" id="PS01159">
    <property type="entry name" value="WW_DOMAIN_1"/>
    <property type="match status" value="1"/>
</dbReference>
<feature type="compositionally biased region" description="Basic and acidic residues" evidence="2">
    <location>
        <begin position="253"/>
        <end position="264"/>
    </location>
</feature>
<dbReference type="InterPro" id="IPR045148">
    <property type="entry name" value="TCRG1-like"/>
</dbReference>
<dbReference type="GO" id="GO:0003712">
    <property type="term" value="F:transcription coregulator activity"/>
    <property type="evidence" value="ECO:0007669"/>
    <property type="project" value="TreeGrafter"/>
</dbReference>
<evidence type="ECO:0000256" key="2">
    <source>
        <dbReference type="SAM" id="MobiDB-lite"/>
    </source>
</evidence>
<keyword evidence="1" id="KW-0677">Repeat</keyword>
<feature type="compositionally biased region" description="Basic and acidic residues" evidence="2">
    <location>
        <begin position="121"/>
        <end position="137"/>
    </location>
</feature>
<evidence type="ECO:0000256" key="1">
    <source>
        <dbReference type="ARBA" id="ARBA00022737"/>
    </source>
</evidence>
<dbReference type="GO" id="GO:0005634">
    <property type="term" value="C:nucleus"/>
    <property type="evidence" value="ECO:0007669"/>
    <property type="project" value="TreeGrafter"/>
</dbReference>
<organism evidence="4 5">
    <name type="scientific">Didymella glomerata</name>
    <dbReference type="NCBI Taxonomy" id="749621"/>
    <lineage>
        <taxon>Eukaryota</taxon>
        <taxon>Fungi</taxon>
        <taxon>Dikarya</taxon>
        <taxon>Ascomycota</taxon>
        <taxon>Pezizomycotina</taxon>
        <taxon>Dothideomycetes</taxon>
        <taxon>Pleosporomycetidae</taxon>
        <taxon>Pleosporales</taxon>
        <taxon>Pleosporineae</taxon>
        <taxon>Didymellaceae</taxon>
        <taxon>Didymella</taxon>
    </lineage>
</organism>
<dbReference type="Proteomes" id="UP001140562">
    <property type="component" value="Unassembled WGS sequence"/>
</dbReference>
<dbReference type="OrthoDB" id="410044at2759"/>
<dbReference type="FunFam" id="1.10.10.440:FF:000035">
    <property type="entry name" value="Putative ff domain protein"/>
    <property type="match status" value="1"/>
</dbReference>
<accession>A0A9W9BUD2</accession>
<dbReference type="PANTHER" id="PTHR15377:SF3">
    <property type="entry name" value="WW DOMAIN-CONTAINING PROTEIN"/>
    <property type="match status" value="1"/>
</dbReference>
<dbReference type="SMART" id="SM00441">
    <property type="entry name" value="FF"/>
    <property type="match status" value="2"/>
</dbReference>
<feature type="compositionally biased region" description="Basic and acidic residues" evidence="2">
    <location>
        <begin position="179"/>
        <end position="195"/>
    </location>
</feature>
<feature type="region of interest" description="Disordered" evidence="2">
    <location>
        <begin position="179"/>
        <end position="274"/>
    </location>
</feature>
<dbReference type="InterPro" id="IPR036020">
    <property type="entry name" value="WW_dom_sf"/>
</dbReference>
<proteinExistence type="predicted"/>
<feature type="domain" description="WW" evidence="3">
    <location>
        <begin position="13"/>
        <end position="46"/>
    </location>
</feature>
<dbReference type="PANTHER" id="PTHR15377">
    <property type="entry name" value="TRANSCRIPTION ELONGATION REGULATOR 1"/>
    <property type="match status" value="1"/>
</dbReference>
<evidence type="ECO:0000313" key="4">
    <source>
        <dbReference type="EMBL" id="KAJ4330048.1"/>
    </source>
</evidence>
<evidence type="ECO:0000313" key="5">
    <source>
        <dbReference type="Proteomes" id="UP001140562"/>
    </source>
</evidence>
<feature type="compositionally biased region" description="Pro residues" evidence="2">
    <location>
        <begin position="1"/>
        <end position="16"/>
    </location>
</feature>
<feature type="compositionally biased region" description="Polar residues" evidence="2">
    <location>
        <begin position="32"/>
        <end position="42"/>
    </location>
</feature>
<dbReference type="InterPro" id="IPR001202">
    <property type="entry name" value="WW_dom"/>
</dbReference>
<dbReference type="FunFam" id="2.20.70.10:FF:000049">
    <property type="entry name" value="Transcription elongation regulator 1-like"/>
    <property type="match status" value="1"/>
</dbReference>
<dbReference type="Gene3D" id="2.20.70.10">
    <property type="match status" value="2"/>
</dbReference>
<dbReference type="Pfam" id="PF00397">
    <property type="entry name" value="WW"/>
    <property type="match status" value="1"/>
</dbReference>
<feature type="region of interest" description="Disordered" evidence="2">
    <location>
        <begin position="522"/>
        <end position="556"/>
    </location>
</feature>
<comment type="caution">
    <text evidence="4">The sequence shown here is derived from an EMBL/GenBank/DDBJ whole genome shotgun (WGS) entry which is preliminary data.</text>
</comment>
<feature type="compositionally biased region" description="Acidic residues" evidence="2">
    <location>
        <begin position="196"/>
        <end position="249"/>
    </location>
</feature>